<name>A0A976ME44_THEOR</name>
<organism evidence="3 4">
    <name type="scientific">Theileria orientalis</name>
    <dbReference type="NCBI Taxonomy" id="68886"/>
    <lineage>
        <taxon>Eukaryota</taxon>
        <taxon>Sar</taxon>
        <taxon>Alveolata</taxon>
        <taxon>Apicomplexa</taxon>
        <taxon>Aconoidasida</taxon>
        <taxon>Piroplasmida</taxon>
        <taxon>Theileriidae</taxon>
        <taxon>Theileria</taxon>
    </lineage>
</organism>
<feature type="compositionally biased region" description="Basic and acidic residues" evidence="1">
    <location>
        <begin position="715"/>
        <end position="730"/>
    </location>
</feature>
<reference evidence="3" key="1">
    <citation type="submission" date="2022-07" db="EMBL/GenBank/DDBJ databases">
        <title>Evaluation of T. orientalis genome assembly methods using nanopore sequencing and analysis of variation between genomes.</title>
        <authorList>
            <person name="Yam J."/>
            <person name="Micallef M.L."/>
            <person name="Liu M."/>
            <person name="Djordjevic S.P."/>
            <person name="Bogema D.R."/>
            <person name="Jenkins C."/>
        </authorList>
    </citation>
    <scope>NUCLEOTIDE SEQUENCE</scope>
    <source>
        <strain evidence="3">Goon Nure</strain>
    </source>
</reference>
<feature type="domain" description="S1 motif" evidence="2">
    <location>
        <begin position="818"/>
        <end position="884"/>
    </location>
</feature>
<dbReference type="Proteomes" id="UP000244811">
    <property type="component" value="Chromosome 4"/>
</dbReference>
<sequence>MDLIRSTVNNPSSDLGRLIKPINISDVYLYREMEELMKRGISINKIKQLFFEPKMKLSDYYEVEDIYTHPFKPYTTPTGKIIRQEVKLIGRDYELFKDGKFNLERNKFKLEDVLCQTLISAVLEYDRFTRLHTKDKKVPTLDLSEYIKNYEKERCDNLTPKEQESLEMLKGLFVDSFVAAENNLPMFYQSWNREYMKGLRELRARGVSYEEIDKYNRSYLDRILDFNAKLIKNLRIYQQLTSDFKSNNLFTDAIDFYRNNKADKWTEYLNNDLLEFLHKHSAFESQPGLKEKSGVDIDFEYLNTYLKLLETNYIAKQKYKEEDKLFKEYIDFNLNRRSISKIMSPRPVPYWIWYEFWRNRDQLMYENYYKILKEIVISNPSEDLGELTKGTVQRFFSSLIPPTIRKSYISRMVNRIADRFNDVDNENIGKIIKLINKYTHSKKRNIADDYTGFINEVMKDNEIDMNVIIDKIVEMDKKNIKRGESNQLINVVETANREDLSEEGVYGVSEMDLKNENEAESTSRDHDRIRELINKEGEELEIKSIGYDFRNILSFDKFEEAYKRFNLKHFGTEDYSLYKGQLVKGKVYRVSRSTVDVDIHAYALATLTLDRFYNTPSEVPLKGFLSVFKEGDELIFEVDEIWDNEIKVSLKKIRNYHKYKNILNHKKRNEIFYVKVLQRYTKGVLVQYVPGPIDNASLDGIFSSSGTNTADIEDKEAIEKTGDGENKDKMEENEDDSDSFDKYIRENMKKGDDFGEIGFIPIRQLSKKYRDRVRISDINLVGKIMPVMYSSYEIPNQIPILSTKKAVRRMQMMNLKKGDIVKGYVKEYTPYYVVVKFGSLEGTLHVRDMNNENYKQHLIDYPKSILAEVKYLDPANETILLSTKDLFEVTDRRLVNANSFVKRFKSHPITTHVNRYNKFVNTRNVSDKASAKADTDGVKFELDKPVRDDKTVEQDTDTTNDEFEYEYDPEAEKYLEKVQPPEKKMVEWTLVGDKLIDDPSLMHGYNQHTWYIQLDEWTPFPSEVQDTLNYQYNNNNEVAYFNYLG</sequence>
<dbReference type="PROSITE" id="PS50126">
    <property type="entry name" value="S1"/>
    <property type="match status" value="2"/>
</dbReference>
<dbReference type="SUPFAM" id="SSF50249">
    <property type="entry name" value="Nucleic acid-binding proteins"/>
    <property type="match status" value="2"/>
</dbReference>
<dbReference type="InterPro" id="IPR012340">
    <property type="entry name" value="NA-bd_OB-fold"/>
</dbReference>
<dbReference type="InterPro" id="IPR003029">
    <property type="entry name" value="S1_domain"/>
</dbReference>
<feature type="region of interest" description="Disordered" evidence="1">
    <location>
        <begin position="712"/>
        <end position="737"/>
    </location>
</feature>
<dbReference type="AlphaFoldDB" id="A0A976ME44"/>
<evidence type="ECO:0000259" key="2">
    <source>
        <dbReference type="PROSITE" id="PS50126"/>
    </source>
</evidence>
<accession>A0A976ME44</accession>
<dbReference type="GO" id="GO:0003676">
    <property type="term" value="F:nucleic acid binding"/>
    <property type="evidence" value="ECO:0007669"/>
    <property type="project" value="InterPro"/>
</dbReference>
<gene>
    <name evidence="3" type="ORF">MACK_002894</name>
</gene>
<evidence type="ECO:0000313" key="4">
    <source>
        <dbReference type="Proteomes" id="UP000244811"/>
    </source>
</evidence>
<dbReference type="EMBL" id="CP056072">
    <property type="protein sequence ID" value="UKK02797.2"/>
    <property type="molecule type" value="Genomic_DNA"/>
</dbReference>
<evidence type="ECO:0000256" key="1">
    <source>
        <dbReference type="SAM" id="MobiDB-lite"/>
    </source>
</evidence>
<proteinExistence type="predicted"/>
<evidence type="ECO:0000313" key="3">
    <source>
        <dbReference type="EMBL" id="UKK02797.2"/>
    </source>
</evidence>
<dbReference type="Gene3D" id="2.40.50.140">
    <property type="entry name" value="Nucleic acid-binding proteins"/>
    <property type="match status" value="1"/>
</dbReference>
<feature type="domain" description="S1 motif" evidence="2">
    <location>
        <begin position="580"/>
        <end position="651"/>
    </location>
</feature>
<protein>
    <recommendedName>
        <fullName evidence="2">S1 motif domain-containing protein</fullName>
    </recommendedName>
</protein>
<dbReference type="SMART" id="SM00316">
    <property type="entry name" value="S1"/>
    <property type="match status" value="2"/>
</dbReference>